<feature type="binding site" evidence="7">
    <location>
        <begin position="36"/>
        <end position="41"/>
    </location>
    <ligand>
        <name>ATP</name>
        <dbReference type="ChEBI" id="CHEBI:30616"/>
    </ligand>
</feature>
<evidence type="ECO:0000256" key="5">
    <source>
        <dbReference type="ARBA" id="ARBA00022840"/>
    </source>
</evidence>
<dbReference type="InterPro" id="IPR012094">
    <property type="entry name" value="tRNA_Ile_lys_synt"/>
</dbReference>
<dbReference type="Proteomes" id="UP000198815">
    <property type="component" value="Unassembled WGS sequence"/>
</dbReference>
<dbReference type="GO" id="GO:0006400">
    <property type="term" value="P:tRNA modification"/>
    <property type="evidence" value="ECO:0007669"/>
    <property type="project" value="UniProtKB-UniRule"/>
</dbReference>
<comment type="function">
    <text evidence="7">Ligates lysine onto the cytidine present at position 34 of the AUA codon-specific tRNA(Ile) that contains the anticodon CAU, in an ATP-dependent manner. Cytidine is converted to lysidine, thus changing the amino acid specificity of the tRNA from methionine to isoleucine.</text>
</comment>
<dbReference type="Gene3D" id="3.40.50.620">
    <property type="entry name" value="HUPs"/>
    <property type="match status" value="1"/>
</dbReference>
<organism evidence="10 11">
    <name type="scientific">Propionibacterium cyclohexanicum</name>
    <dbReference type="NCBI Taxonomy" id="64702"/>
    <lineage>
        <taxon>Bacteria</taxon>
        <taxon>Bacillati</taxon>
        <taxon>Actinomycetota</taxon>
        <taxon>Actinomycetes</taxon>
        <taxon>Propionibacteriales</taxon>
        <taxon>Propionibacteriaceae</taxon>
        <taxon>Propionibacterium</taxon>
    </lineage>
</organism>
<gene>
    <name evidence="7" type="primary">tilS</name>
    <name evidence="10" type="ORF">SAMN05443377_10968</name>
</gene>
<comment type="subcellular location">
    <subcellularLocation>
        <location evidence="7">Cytoplasm</location>
    </subcellularLocation>
</comment>
<dbReference type="CDD" id="cd01992">
    <property type="entry name" value="TilS_N"/>
    <property type="match status" value="1"/>
</dbReference>
<evidence type="ECO:0000313" key="11">
    <source>
        <dbReference type="Proteomes" id="UP000198815"/>
    </source>
</evidence>
<evidence type="ECO:0000256" key="4">
    <source>
        <dbReference type="ARBA" id="ARBA00022741"/>
    </source>
</evidence>
<dbReference type="Gene3D" id="1.20.59.20">
    <property type="match status" value="1"/>
</dbReference>
<feature type="domain" description="tRNA(Ile)-lysidine/2-thiocytidine synthase N-terminal" evidence="8">
    <location>
        <begin position="31"/>
        <end position="211"/>
    </location>
</feature>
<reference evidence="10 11" key="1">
    <citation type="submission" date="2016-10" db="EMBL/GenBank/DDBJ databases">
        <authorList>
            <person name="de Groot N.N."/>
        </authorList>
    </citation>
    <scope>NUCLEOTIDE SEQUENCE [LARGE SCALE GENOMIC DNA]</scope>
    <source>
        <strain evidence="10 11">DSM 16859</strain>
    </source>
</reference>
<dbReference type="InterPro" id="IPR014729">
    <property type="entry name" value="Rossmann-like_a/b/a_fold"/>
</dbReference>
<comment type="similarity">
    <text evidence="7">Belongs to the tRNA(Ile)-lysidine synthase family.</text>
</comment>
<dbReference type="GO" id="GO:0032267">
    <property type="term" value="F:tRNA(Ile)-lysidine synthase activity"/>
    <property type="evidence" value="ECO:0007669"/>
    <property type="project" value="UniProtKB-EC"/>
</dbReference>
<evidence type="ECO:0000256" key="3">
    <source>
        <dbReference type="ARBA" id="ARBA00022694"/>
    </source>
</evidence>
<dbReference type="Pfam" id="PF01171">
    <property type="entry name" value="ATP_bind_3"/>
    <property type="match status" value="1"/>
</dbReference>
<dbReference type="GO" id="GO:0005524">
    <property type="term" value="F:ATP binding"/>
    <property type="evidence" value="ECO:0007669"/>
    <property type="project" value="UniProtKB-UniRule"/>
</dbReference>
<evidence type="ECO:0000313" key="10">
    <source>
        <dbReference type="EMBL" id="SER76547.1"/>
    </source>
</evidence>
<comment type="domain">
    <text evidence="7">The N-terminal region contains the highly conserved SGGXDS motif, predicted to be a P-loop motif involved in ATP binding.</text>
</comment>
<dbReference type="InterPro" id="IPR012795">
    <property type="entry name" value="tRNA_Ile_lys_synt_N"/>
</dbReference>
<evidence type="ECO:0000259" key="8">
    <source>
        <dbReference type="Pfam" id="PF01171"/>
    </source>
</evidence>
<keyword evidence="3 7" id="KW-0819">tRNA processing</keyword>
<dbReference type="PANTHER" id="PTHR43033:SF1">
    <property type="entry name" value="TRNA(ILE)-LYSIDINE SYNTHASE-RELATED"/>
    <property type="match status" value="1"/>
</dbReference>
<dbReference type="Pfam" id="PF09179">
    <property type="entry name" value="TilS"/>
    <property type="match status" value="1"/>
</dbReference>
<evidence type="ECO:0000256" key="6">
    <source>
        <dbReference type="ARBA" id="ARBA00048539"/>
    </source>
</evidence>
<keyword evidence="2 7" id="KW-0436">Ligase</keyword>
<proteinExistence type="inferred from homology"/>
<keyword evidence="11" id="KW-1185">Reference proteome</keyword>
<sequence length="343" mass="36225">MSTHALSPACLAIVQALRPVVREATQRGLRVRVGCSGGPDSLALAAGLAHWCRHESALLAGAVVVDHQLQFGSGEVASRTVAVLESLGLAARQVQVRADPDCPGGPEAAARDARYEALRAQGPDGRRPAILLLGHTLDDQAETVLLGLARGSGTRSLAGMAASCGQAPRLVRPLLGLRRSQTWRACADWGLDPWQDPQNGDGRFTRARIRARVMDFLSAELGHDVAPALARTAQLARADADLLDEMAAAELTKVSLPAQGPSGLPRLDCALLEARPAALRGRIVRAWLAGLGEPAPDQERTAAVLRLVLDWHGQKGIDLPGGALVRRAGDSLELDPGSRSPRR</sequence>
<dbReference type="InterPro" id="IPR011063">
    <property type="entry name" value="TilS/TtcA_N"/>
</dbReference>
<evidence type="ECO:0000256" key="1">
    <source>
        <dbReference type="ARBA" id="ARBA00022490"/>
    </source>
</evidence>
<evidence type="ECO:0000259" key="9">
    <source>
        <dbReference type="Pfam" id="PF09179"/>
    </source>
</evidence>
<keyword evidence="5 7" id="KW-0067">ATP-binding</keyword>
<evidence type="ECO:0000256" key="2">
    <source>
        <dbReference type="ARBA" id="ARBA00022598"/>
    </source>
</evidence>
<comment type="catalytic activity">
    <reaction evidence="6 7">
        <text>cytidine(34) in tRNA(Ile2) + L-lysine + ATP = lysidine(34) in tRNA(Ile2) + AMP + diphosphate + H(+)</text>
        <dbReference type="Rhea" id="RHEA:43744"/>
        <dbReference type="Rhea" id="RHEA-COMP:10625"/>
        <dbReference type="Rhea" id="RHEA-COMP:10670"/>
        <dbReference type="ChEBI" id="CHEBI:15378"/>
        <dbReference type="ChEBI" id="CHEBI:30616"/>
        <dbReference type="ChEBI" id="CHEBI:32551"/>
        <dbReference type="ChEBI" id="CHEBI:33019"/>
        <dbReference type="ChEBI" id="CHEBI:82748"/>
        <dbReference type="ChEBI" id="CHEBI:83665"/>
        <dbReference type="ChEBI" id="CHEBI:456215"/>
        <dbReference type="EC" id="6.3.4.19"/>
    </reaction>
</comment>
<dbReference type="AlphaFoldDB" id="A0A1H9RV79"/>
<keyword evidence="4 7" id="KW-0547">Nucleotide-binding</keyword>
<keyword evidence="1 7" id="KW-0963">Cytoplasm</keyword>
<dbReference type="OrthoDB" id="5244702at2"/>
<dbReference type="SUPFAM" id="SSF52402">
    <property type="entry name" value="Adenine nucleotide alpha hydrolases-like"/>
    <property type="match status" value="1"/>
</dbReference>
<dbReference type="SUPFAM" id="SSF82829">
    <property type="entry name" value="MesJ substrate recognition domain-like"/>
    <property type="match status" value="1"/>
</dbReference>
<dbReference type="STRING" id="64702.SAMN05443377_10968"/>
<accession>A0A1H9RV79</accession>
<dbReference type="GO" id="GO:0005737">
    <property type="term" value="C:cytoplasm"/>
    <property type="evidence" value="ECO:0007669"/>
    <property type="project" value="UniProtKB-SubCell"/>
</dbReference>
<evidence type="ECO:0000256" key="7">
    <source>
        <dbReference type="HAMAP-Rule" id="MF_01161"/>
    </source>
</evidence>
<dbReference type="EC" id="6.3.4.19" evidence="7"/>
<name>A0A1H9RV79_9ACTN</name>
<dbReference type="RefSeq" id="WP_091968990.1">
    <property type="nucleotide sequence ID" value="NZ_FOGZ01000009.1"/>
</dbReference>
<protein>
    <recommendedName>
        <fullName evidence="7">tRNA(Ile)-lysidine synthase</fullName>
        <ecNumber evidence="7">6.3.4.19</ecNumber>
    </recommendedName>
    <alternativeName>
        <fullName evidence="7">tRNA(Ile)-2-lysyl-cytidine synthase</fullName>
    </alternativeName>
    <alternativeName>
        <fullName evidence="7">tRNA(Ile)-lysidine synthetase</fullName>
    </alternativeName>
</protein>
<feature type="domain" description="tRNA(Ile)-lysidine synthase substrate-binding" evidence="9">
    <location>
        <begin position="267"/>
        <end position="330"/>
    </location>
</feature>
<dbReference type="EMBL" id="FOGZ01000009">
    <property type="protein sequence ID" value="SER76547.1"/>
    <property type="molecule type" value="Genomic_DNA"/>
</dbReference>
<dbReference type="HAMAP" id="MF_01161">
    <property type="entry name" value="tRNA_Ile_lys_synt"/>
    <property type="match status" value="1"/>
</dbReference>
<dbReference type="PANTHER" id="PTHR43033">
    <property type="entry name" value="TRNA(ILE)-LYSIDINE SYNTHASE-RELATED"/>
    <property type="match status" value="1"/>
</dbReference>
<dbReference type="NCBIfam" id="TIGR02432">
    <property type="entry name" value="lysidine_TilS_N"/>
    <property type="match status" value="1"/>
</dbReference>
<dbReference type="InterPro" id="IPR015262">
    <property type="entry name" value="tRNA_Ile_lys_synt_subst-bd"/>
</dbReference>